<dbReference type="AlphaFoldDB" id="A0A9Q4G0Z6"/>
<dbReference type="HAMAP" id="MF_00117">
    <property type="entry name" value="HslO"/>
    <property type="match status" value="1"/>
</dbReference>
<evidence type="ECO:0000256" key="2">
    <source>
        <dbReference type="ARBA" id="ARBA00022833"/>
    </source>
</evidence>
<organism evidence="7 8">
    <name type="scientific">Salipaludibacillus agaradhaerens</name>
    <name type="common">Bacillus agaradhaerens</name>
    <dbReference type="NCBI Taxonomy" id="76935"/>
    <lineage>
        <taxon>Bacteria</taxon>
        <taxon>Bacillati</taxon>
        <taxon>Bacillota</taxon>
        <taxon>Bacilli</taxon>
        <taxon>Bacillales</taxon>
        <taxon>Bacillaceae</taxon>
    </lineage>
</organism>
<evidence type="ECO:0000256" key="1">
    <source>
        <dbReference type="ARBA" id="ARBA00022490"/>
    </source>
</evidence>
<dbReference type="PANTHER" id="PTHR30111">
    <property type="entry name" value="33 KDA CHAPERONIN"/>
    <property type="match status" value="1"/>
</dbReference>
<gene>
    <name evidence="6 7" type="primary">hslO</name>
    <name evidence="7" type="ORF">HXA33_17880</name>
</gene>
<evidence type="ECO:0000256" key="6">
    <source>
        <dbReference type="HAMAP-Rule" id="MF_00117"/>
    </source>
</evidence>
<keyword evidence="8" id="KW-1185">Reference proteome</keyword>
<name>A0A9Q4G0Z6_SALAG</name>
<comment type="PTM">
    <text evidence="6">Under oxidizing conditions two disulfide bonds are formed involving the reactive cysteines. Under reducing conditions zinc is bound to the reactive cysteines and the protein is inactive.</text>
</comment>
<comment type="similarity">
    <text evidence="6">Belongs to the HSP33 family.</text>
</comment>
<dbReference type="GO" id="GO:0051082">
    <property type="term" value="F:unfolded protein binding"/>
    <property type="evidence" value="ECO:0007669"/>
    <property type="project" value="UniProtKB-UniRule"/>
</dbReference>
<evidence type="ECO:0000256" key="5">
    <source>
        <dbReference type="ARBA" id="ARBA00023284"/>
    </source>
</evidence>
<evidence type="ECO:0000313" key="7">
    <source>
        <dbReference type="EMBL" id="MCR6098388.1"/>
    </source>
</evidence>
<dbReference type="PANTHER" id="PTHR30111:SF1">
    <property type="entry name" value="33 KDA CHAPERONIN"/>
    <property type="match status" value="1"/>
</dbReference>
<dbReference type="GO" id="GO:0005737">
    <property type="term" value="C:cytoplasm"/>
    <property type="evidence" value="ECO:0007669"/>
    <property type="project" value="UniProtKB-SubCell"/>
</dbReference>
<sequence>MKDYLVKALAFEDTVRIYAIQSTEMVKEAARRQKTWRTVTAALGRALTAGTMMGAMLKGDEKLTIKIEGNGPACPIIVDAKANGTARGYVTQPHLDPERKPNGKLDVSAVVGTEGSLSVVKDLGMKEHFTGSVPLVSGELGEDFTYYFATSEQTPSSVALGVIIGQGEEVEAAGGFIIQMMPGVKSETVDLLEQKLSQMPPISSLIQQGKTPEQIIGLLTEENNHRIMEKMTTLFECHCSKERIANAIVGLGEQDITDMIEEDGGAETTCHFCNEIYTFSREELQKLLEEKRSEDS</sequence>
<accession>A0A9Q4G0Z6</accession>
<dbReference type="Gene3D" id="3.55.30.10">
    <property type="entry name" value="Hsp33 domain"/>
    <property type="match status" value="1"/>
</dbReference>
<dbReference type="PIRSF" id="PIRSF005261">
    <property type="entry name" value="Heat_shock_Hsp33"/>
    <property type="match status" value="1"/>
</dbReference>
<comment type="subcellular location">
    <subcellularLocation>
        <location evidence="6">Cytoplasm</location>
    </subcellularLocation>
</comment>
<keyword evidence="2 6" id="KW-0862">Zinc</keyword>
<evidence type="ECO:0000256" key="4">
    <source>
        <dbReference type="ARBA" id="ARBA00023186"/>
    </source>
</evidence>
<dbReference type="Proteomes" id="UP001057753">
    <property type="component" value="Unassembled WGS sequence"/>
</dbReference>
<dbReference type="RefSeq" id="WP_257822699.1">
    <property type="nucleotide sequence ID" value="NZ_JABXYM010000001.1"/>
</dbReference>
<dbReference type="Gene3D" id="3.90.1280.10">
    <property type="entry name" value="HSP33 redox switch-like"/>
    <property type="match status" value="1"/>
</dbReference>
<comment type="function">
    <text evidence="6">Redox regulated molecular chaperone. Protects both thermally unfolding and oxidatively damaged proteins from irreversible aggregation. Plays an important role in the bacterial defense system toward oxidative stress.</text>
</comment>
<feature type="disulfide bond" description="Redox-active" evidence="6">
    <location>
        <begin position="237"/>
        <end position="239"/>
    </location>
</feature>
<keyword evidence="5 6" id="KW-0676">Redox-active center</keyword>
<dbReference type="GO" id="GO:0042026">
    <property type="term" value="P:protein refolding"/>
    <property type="evidence" value="ECO:0007669"/>
    <property type="project" value="TreeGrafter"/>
</dbReference>
<proteinExistence type="inferred from homology"/>
<keyword evidence="3 6" id="KW-1015">Disulfide bond</keyword>
<dbReference type="SUPFAM" id="SSF118352">
    <property type="entry name" value="HSP33 redox switch-like"/>
    <property type="match status" value="1"/>
</dbReference>
<feature type="disulfide bond" description="Redox-active" evidence="6">
    <location>
        <begin position="270"/>
        <end position="273"/>
    </location>
</feature>
<dbReference type="GO" id="GO:0044183">
    <property type="term" value="F:protein folding chaperone"/>
    <property type="evidence" value="ECO:0007669"/>
    <property type="project" value="TreeGrafter"/>
</dbReference>
<dbReference type="InterPro" id="IPR000397">
    <property type="entry name" value="Heat_shock_Hsp33"/>
</dbReference>
<dbReference type="CDD" id="cd00498">
    <property type="entry name" value="Hsp33"/>
    <property type="match status" value="1"/>
</dbReference>
<keyword evidence="4 6" id="KW-0143">Chaperone</keyword>
<dbReference type="InterPro" id="IPR016153">
    <property type="entry name" value="Heat_shock_Hsp33_N"/>
</dbReference>
<evidence type="ECO:0000313" key="8">
    <source>
        <dbReference type="Proteomes" id="UP001057753"/>
    </source>
</evidence>
<dbReference type="InterPro" id="IPR016154">
    <property type="entry name" value="Heat_shock_Hsp33_C"/>
</dbReference>
<dbReference type="SUPFAM" id="SSF64397">
    <property type="entry name" value="Hsp33 domain"/>
    <property type="match status" value="1"/>
</dbReference>
<dbReference type="Pfam" id="PF01430">
    <property type="entry name" value="HSP33"/>
    <property type="match status" value="1"/>
</dbReference>
<dbReference type="EMBL" id="JABXYM010000001">
    <property type="protein sequence ID" value="MCR6098388.1"/>
    <property type="molecule type" value="Genomic_DNA"/>
</dbReference>
<evidence type="ECO:0000256" key="3">
    <source>
        <dbReference type="ARBA" id="ARBA00023157"/>
    </source>
</evidence>
<keyword evidence="1 6" id="KW-0963">Cytoplasm</keyword>
<dbReference type="NCBIfam" id="NF001033">
    <property type="entry name" value="PRK00114.1"/>
    <property type="match status" value="1"/>
</dbReference>
<reference evidence="7" key="1">
    <citation type="submission" date="2020-06" db="EMBL/GenBank/DDBJ databases">
        <title>Insight into the genomes of haloalkaliphilic bacilli from Kenyan soda lakes.</title>
        <authorList>
            <person name="Mwirichia R."/>
            <person name="Villamizar G.C."/>
            <person name="Poehlein A."/>
            <person name="Mugweru J."/>
            <person name="Kipnyargis A."/>
            <person name="Kiplimo D."/>
            <person name="Orwa P."/>
            <person name="Daniel R."/>
        </authorList>
    </citation>
    <scope>NUCLEOTIDE SEQUENCE</scope>
    <source>
        <strain evidence="7">B1096_S55</strain>
    </source>
</reference>
<protein>
    <recommendedName>
        <fullName evidence="6">33 kDa chaperonin</fullName>
    </recommendedName>
    <alternativeName>
        <fullName evidence="6">Heat shock protein 33 homolog</fullName>
        <shortName evidence="6">HSP33</shortName>
    </alternativeName>
</protein>
<comment type="caution">
    <text evidence="7">The sequence shown here is derived from an EMBL/GenBank/DDBJ whole genome shotgun (WGS) entry which is preliminary data.</text>
</comment>